<sequence>MANRSYLYSLGNRPTSYEDRSEKISGLSEWAYDVPFMYRLLMSVDPQLCASLVADGLGDEEEGQKTRLYAISSPFAPGLERVRRFADIVKLLASTPPPATATAPQAIAPASLLARFKEMFAPASPAAEPSVEASPEIRHLPGWLDETVAFLEAHRDDFLLLETVELDTMSEGEEDALRECVESEIERCRGVGAAFEALPAEIHEAARVLRSAAVDEAPPPLDAFFGLRFDDECDSTKTGDTDCPLGLTNWSDVLYFGLFNRAEFEADRAAG</sequence>
<dbReference type="EMBL" id="RCZI01000001">
    <property type="protein sequence ID" value="TPG30284.1"/>
    <property type="molecule type" value="Genomic_DNA"/>
</dbReference>
<feature type="domain" description="DUF7822" evidence="1">
    <location>
        <begin position="13"/>
        <end position="188"/>
    </location>
</feature>
<proteinExistence type="predicted"/>
<dbReference type="Pfam" id="PF25135">
    <property type="entry name" value="DUF7822"/>
    <property type="match status" value="1"/>
</dbReference>
<dbReference type="AlphaFoldDB" id="A0A502DYU5"/>
<evidence type="ECO:0000313" key="2">
    <source>
        <dbReference type="EMBL" id="TPG30284.1"/>
    </source>
</evidence>
<reference evidence="2 3" key="1">
    <citation type="journal article" date="2019" name="Environ. Microbiol.">
        <title>Species interactions and distinct microbial communities in high Arctic permafrost affected cryosols are associated with the CH4 and CO2 gas fluxes.</title>
        <authorList>
            <person name="Altshuler I."/>
            <person name="Hamel J."/>
            <person name="Turney S."/>
            <person name="Magnuson E."/>
            <person name="Levesque R."/>
            <person name="Greer C."/>
            <person name="Whyte L.G."/>
        </authorList>
    </citation>
    <scope>NUCLEOTIDE SEQUENCE [LARGE SCALE GENOMIC DNA]</scope>
    <source>
        <strain evidence="2 3">S06.C</strain>
    </source>
</reference>
<accession>A0A502DYU5</accession>
<evidence type="ECO:0000259" key="1">
    <source>
        <dbReference type="Pfam" id="PF25135"/>
    </source>
</evidence>
<organism evidence="2 3">
    <name type="scientific">Variovorax guangxiensis</name>
    <dbReference type="NCBI Taxonomy" id="1775474"/>
    <lineage>
        <taxon>Bacteria</taxon>
        <taxon>Pseudomonadati</taxon>
        <taxon>Pseudomonadota</taxon>
        <taxon>Betaproteobacteria</taxon>
        <taxon>Burkholderiales</taxon>
        <taxon>Comamonadaceae</taxon>
        <taxon>Variovorax</taxon>
    </lineage>
</organism>
<dbReference type="Proteomes" id="UP000319212">
    <property type="component" value="Unassembled WGS sequence"/>
</dbReference>
<evidence type="ECO:0000313" key="3">
    <source>
        <dbReference type="Proteomes" id="UP000319212"/>
    </source>
</evidence>
<gene>
    <name evidence="2" type="ORF">EAH82_01960</name>
</gene>
<dbReference type="InterPro" id="IPR056724">
    <property type="entry name" value="DUF7822"/>
</dbReference>
<comment type="caution">
    <text evidence="2">The sequence shown here is derived from an EMBL/GenBank/DDBJ whole genome shotgun (WGS) entry which is preliminary data.</text>
</comment>
<name>A0A502DYU5_9BURK</name>
<protein>
    <recommendedName>
        <fullName evidence="1">DUF7822 domain-containing protein</fullName>
    </recommendedName>
</protein>